<evidence type="ECO:0000313" key="4">
    <source>
        <dbReference type="EMBL" id="HJF93415.1"/>
    </source>
</evidence>
<feature type="domain" description="Putative nitroreductase TM1586" evidence="3">
    <location>
        <begin position="3"/>
        <end position="211"/>
    </location>
</feature>
<dbReference type="GO" id="GO:0016491">
    <property type="term" value="F:oxidoreductase activity"/>
    <property type="evidence" value="ECO:0007669"/>
    <property type="project" value="UniProtKB-KW"/>
</dbReference>
<name>A0A921LD13_9FIRM</name>
<accession>A0A921LD13</accession>
<dbReference type="PANTHER" id="PTHR43673:SF10">
    <property type="entry name" value="NADH DEHYDROGENASE_NAD(P)H NITROREDUCTASE XCC3605-RELATED"/>
    <property type="match status" value="1"/>
</dbReference>
<dbReference type="Gene3D" id="3.40.109.30">
    <property type="entry name" value="putative nitroreductase (tm1586), domain 2"/>
    <property type="match status" value="1"/>
</dbReference>
<evidence type="ECO:0000256" key="1">
    <source>
        <dbReference type="ARBA" id="ARBA00007118"/>
    </source>
</evidence>
<evidence type="ECO:0000256" key="2">
    <source>
        <dbReference type="ARBA" id="ARBA00023002"/>
    </source>
</evidence>
<evidence type="ECO:0000259" key="3">
    <source>
        <dbReference type="Pfam" id="PF14512"/>
    </source>
</evidence>
<dbReference type="EMBL" id="DYVY01000025">
    <property type="protein sequence ID" value="HJF93415.1"/>
    <property type="molecule type" value="Genomic_DNA"/>
</dbReference>
<dbReference type="Proteomes" id="UP000769156">
    <property type="component" value="Unassembled WGS sequence"/>
</dbReference>
<dbReference type="PANTHER" id="PTHR43673">
    <property type="entry name" value="NAD(P)H NITROREDUCTASE YDGI-RELATED"/>
    <property type="match status" value="1"/>
</dbReference>
<dbReference type="AlphaFoldDB" id="A0A921LD13"/>
<dbReference type="Pfam" id="PF14512">
    <property type="entry name" value="TM1586_NiRdase"/>
    <property type="match status" value="1"/>
</dbReference>
<dbReference type="OrthoDB" id="9814075at2"/>
<dbReference type="InterPro" id="IPR000415">
    <property type="entry name" value="Nitroreductase-like"/>
</dbReference>
<sequence length="217" mass="24021">MDMIKMMEERHSVRQYEEKKIEPEKREALQKEIDAINKESGLHIQILFDEPKCFDSMMAHYGKFTGVQNYIALVGPKGAALDETCGYYGERLVLLAQSLGLNTCWVAMTHGKSAAKITAGEKQACLIALGYGKNQGVPHKSKPIADVTKTGGTMPDWFKKGMDAVMLAPTAMNQQKFVFELNGDNVSVKVSGFGFYAKMDLGIVRYHFEAATGKRVG</sequence>
<keyword evidence="2" id="KW-0560">Oxidoreductase</keyword>
<gene>
    <name evidence="4" type="ORF">K8V82_01295</name>
</gene>
<dbReference type="SUPFAM" id="SSF55469">
    <property type="entry name" value="FMN-dependent nitroreductase-like"/>
    <property type="match status" value="1"/>
</dbReference>
<dbReference type="Gene3D" id="3.40.109.10">
    <property type="entry name" value="NADH Oxidase"/>
    <property type="match status" value="1"/>
</dbReference>
<protein>
    <submittedName>
        <fullName evidence="4">Nitroreductase</fullName>
    </submittedName>
</protein>
<evidence type="ECO:0000313" key="5">
    <source>
        <dbReference type="Proteomes" id="UP000769156"/>
    </source>
</evidence>
<reference evidence="4" key="2">
    <citation type="submission" date="2021-09" db="EMBL/GenBank/DDBJ databases">
        <authorList>
            <person name="Gilroy R."/>
        </authorList>
    </citation>
    <scope>NUCLEOTIDE SEQUENCE</scope>
    <source>
        <strain evidence="4">ChiSjej5B23-16112</strain>
    </source>
</reference>
<proteinExistence type="inferred from homology"/>
<comment type="similarity">
    <text evidence="1">Belongs to the nitroreductase family.</text>
</comment>
<dbReference type="RefSeq" id="WP_076776862.1">
    <property type="nucleotide sequence ID" value="NZ_CALKQL010000025.1"/>
</dbReference>
<dbReference type="CDD" id="cd02062">
    <property type="entry name" value="Nitro_FMN_reductase"/>
    <property type="match status" value="1"/>
</dbReference>
<dbReference type="InterPro" id="IPR029478">
    <property type="entry name" value="TM1586_NiRdase"/>
</dbReference>
<comment type="caution">
    <text evidence="4">The sequence shown here is derived from an EMBL/GenBank/DDBJ whole genome shotgun (WGS) entry which is preliminary data.</text>
</comment>
<organism evidence="4 5">
    <name type="scientific">Lachnoclostridium phocaeense</name>
    <dbReference type="NCBI Taxonomy" id="1871021"/>
    <lineage>
        <taxon>Bacteria</taxon>
        <taxon>Bacillati</taxon>
        <taxon>Bacillota</taxon>
        <taxon>Clostridia</taxon>
        <taxon>Lachnospirales</taxon>
        <taxon>Lachnospiraceae</taxon>
    </lineage>
</organism>
<reference evidence="4" key="1">
    <citation type="journal article" date="2021" name="PeerJ">
        <title>Extensive microbial diversity within the chicken gut microbiome revealed by metagenomics and culture.</title>
        <authorList>
            <person name="Gilroy R."/>
            <person name="Ravi A."/>
            <person name="Getino M."/>
            <person name="Pursley I."/>
            <person name="Horton D.L."/>
            <person name="Alikhan N.F."/>
            <person name="Baker D."/>
            <person name="Gharbi K."/>
            <person name="Hall N."/>
            <person name="Watson M."/>
            <person name="Adriaenssens E.M."/>
            <person name="Foster-Nyarko E."/>
            <person name="Jarju S."/>
            <person name="Secka A."/>
            <person name="Antonio M."/>
            <person name="Oren A."/>
            <person name="Chaudhuri R.R."/>
            <person name="La Ragione R."/>
            <person name="Hildebrand F."/>
            <person name="Pallen M.J."/>
        </authorList>
    </citation>
    <scope>NUCLEOTIDE SEQUENCE</scope>
    <source>
        <strain evidence="4">ChiSjej5B23-16112</strain>
    </source>
</reference>